<keyword evidence="4" id="KW-1185">Reference proteome</keyword>
<dbReference type="RefSeq" id="WP_308424763.1">
    <property type="nucleotide sequence ID" value="NZ_BMMK01000014.1"/>
</dbReference>
<keyword evidence="2" id="KW-0472">Membrane</keyword>
<protein>
    <submittedName>
        <fullName evidence="3">Uncharacterized protein</fullName>
    </submittedName>
</protein>
<dbReference type="AlphaFoldDB" id="A0A8J3CCG2"/>
<feature type="compositionally biased region" description="Basic and acidic residues" evidence="1">
    <location>
        <begin position="22"/>
        <end position="36"/>
    </location>
</feature>
<dbReference type="Proteomes" id="UP000637578">
    <property type="component" value="Unassembled WGS sequence"/>
</dbReference>
<feature type="transmembrane region" description="Helical" evidence="2">
    <location>
        <begin position="160"/>
        <end position="180"/>
    </location>
</feature>
<feature type="region of interest" description="Disordered" evidence="1">
    <location>
        <begin position="1"/>
        <end position="129"/>
    </location>
</feature>
<feature type="transmembrane region" description="Helical" evidence="2">
    <location>
        <begin position="132"/>
        <end position="154"/>
    </location>
</feature>
<reference evidence="3" key="1">
    <citation type="journal article" date="2014" name="Int. J. Syst. Evol. Microbiol.">
        <title>Complete genome sequence of Corynebacterium casei LMG S-19264T (=DSM 44701T), isolated from a smear-ripened cheese.</title>
        <authorList>
            <consortium name="US DOE Joint Genome Institute (JGI-PGF)"/>
            <person name="Walter F."/>
            <person name="Albersmeier A."/>
            <person name="Kalinowski J."/>
            <person name="Ruckert C."/>
        </authorList>
    </citation>
    <scope>NUCLEOTIDE SEQUENCE</scope>
    <source>
        <strain evidence="3">CGMCC 4.5737</strain>
    </source>
</reference>
<evidence type="ECO:0000313" key="4">
    <source>
        <dbReference type="Proteomes" id="UP000637578"/>
    </source>
</evidence>
<organism evidence="3 4">
    <name type="scientific">Longimycelium tulufanense</name>
    <dbReference type="NCBI Taxonomy" id="907463"/>
    <lineage>
        <taxon>Bacteria</taxon>
        <taxon>Bacillati</taxon>
        <taxon>Actinomycetota</taxon>
        <taxon>Actinomycetes</taxon>
        <taxon>Pseudonocardiales</taxon>
        <taxon>Pseudonocardiaceae</taxon>
        <taxon>Longimycelium</taxon>
    </lineage>
</organism>
<keyword evidence="2" id="KW-0812">Transmembrane</keyword>
<proteinExistence type="predicted"/>
<comment type="caution">
    <text evidence="3">The sequence shown here is derived from an EMBL/GenBank/DDBJ whole genome shotgun (WGS) entry which is preliminary data.</text>
</comment>
<evidence type="ECO:0000256" key="2">
    <source>
        <dbReference type="SAM" id="Phobius"/>
    </source>
</evidence>
<name>A0A8J3CCG2_9PSEU</name>
<dbReference type="EMBL" id="BMMK01000014">
    <property type="protein sequence ID" value="GGM58753.1"/>
    <property type="molecule type" value="Genomic_DNA"/>
</dbReference>
<feature type="compositionally biased region" description="Basic and acidic residues" evidence="1">
    <location>
        <begin position="1"/>
        <end position="12"/>
    </location>
</feature>
<reference evidence="3" key="2">
    <citation type="submission" date="2020-09" db="EMBL/GenBank/DDBJ databases">
        <authorList>
            <person name="Sun Q."/>
            <person name="Zhou Y."/>
        </authorList>
    </citation>
    <scope>NUCLEOTIDE SEQUENCE</scope>
    <source>
        <strain evidence="3">CGMCC 4.5737</strain>
    </source>
</reference>
<accession>A0A8J3CCG2</accession>
<gene>
    <name evidence="3" type="ORF">GCM10012275_32400</name>
</gene>
<sequence length="185" mass="18830">MVDPGRERKTEDLLAGSSGDTDNLRAESGEGAEDSRATASHGTESPVTESGRVADSPTGSATSRAESINSSLSTPSGPTLNPPGATFGTSSSYPYVPPSFGSEAFPSVPSDTGNVANSGDSTTPARRGPDPLTLVAGLLALLVSAYALTNGAFWLPDVDLRWIVAGGAVGIGILMLAVSLRPRRK</sequence>
<evidence type="ECO:0000313" key="3">
    <source>
        <dbReference type="EMBL" id="GGM58753.1"/>
    </source>
</evidence>
<feature type="compositionally biased region" description="Polar residues" evidence="1">
    <location>
        <begin position="57"/>
        <end position="79"/>
    </location>
</feature>
<feature type="compositionally biased region" description="Polar residues" evidence="1">
    <location>
        <begin position="37"/>
        <end position="48"/>
    </location>
</feature>
<keyword evidence="2" id="KW-1133">Transmembrane helix</keyword>
<evidence type="ECO:0000256" key="1">
    <source>
        <dbReference type="SAM" id="MobiDB-lite"/>
    </source>
</evidence>
<feature type="compositionally biased region" description="Polar residues" evidence="1">
    <location>
        <begin position="109"/>
        <end position="124"/>
    </location>
</feature>